<reference evidence="2 3" key="1">
    <citation type="submission" date="2021-06" db="EMBL/GenBank/DDBJ databases">
        <authorList>
            <person name="Palmer J.M."/>
        </authorList>
    </citation>
    <scope>NUCLEOTIDE SEQUENCE [LARGE SCALE GENOMIC DNA]</scope>
    <source>
        <strain evidence="3">if_2019</strain>
        <tissue evidence="2">Muscle</tissue>
    </source>
</reference>
<evidence type="ECO:0000313" key="2">
    <source>
        <dbReference type="EMBL" id="MEQ2248339.1"/>
    </source>
</evidence>
<organism evidence="2 3">
    <name type="scientific">Ilyodon furcidens</name>
    <name type="common">goldbreast splitfin</name>
    <dbReference type="NCBI Taxonomy" id="33524"/>
    <lineage>
        <taxon>Eukaryota</taxon>
        <taxon>Metazoa</taxon>
        <taxon>Chordata</taxon>
        <taxon>Craniata</taxon>
        <taxon>Vertebrata</taxon>
        <taxon>Euteleostomi</taxon>
        <taxon>Actinopterygii</taxon>
        <taxon>Neopterygii</taxon>
        <taxon>Teleostei</taxon>
        <taxon>Neoteleostei</taxon>
        <taxon>Acanthomorphata</taxon>
        <taxon>Ovalentaria</taxon>
        <taxon>Atherinomorphae</taxon>
        <taxon>Cyprinodontiformes</taxon>
        <taxon>Goodeidae</taxon>
        <taxon>Ilyodon</taxon>
    </lineage>
</organism>
<feature type="non-terminal residue" evidence="2">
    <location>
        <position position="1"/>
    </location>
</feature>
<proteinExistence type="predicted"/>
<feature type="region of interest" description="Disordered" evidence="1">
    <location>
        <begin position="41"/>
        <end position="64"/>
    </location>
</feature>
<dbReference type="EMBL" id="JAHRIQ010082855">
    <property type="protein sequence ID" value="MEQ2248339.1"/>
    <property type="molecule type" value="Genomic_DNA"/>
</dbReference>
<evidence type="ECO:0000256" key="1">
    <source>
        <dbReference type="SAM" id="MobiDB-lite"/>
    </source>
</evidence>
<sequence>RSSLGTTIYHINAQKPSFSIGQSERQAHEEQKRLTINILTSNLASASHHTPANSRSGRQQEGNK</sequence>
<evidence type="ECO:0000313" key="3">
    <source>
        <dbReference type="Proteomes" id="UP001482620"/>
    </source>
</evidence>
<name>A0ABV0UUI0_9TELE</name>
<comment type="caution">
    <text evidence="2">The sequence shown here is derived from an EMBL/GenBank/DDBJ whole genome shotgun (WGS) entry which is preliminary data.</text>
</comment>
<protein>
    <submittedName>
        <fullName evidence="2">Uncharacterized protein</fullName>
    </submittedName>
</protein>
<keyword evidence="3" id="KW-1185">Reference proteome</keyword>
<dbReference type="Proteomes" id="UP001482620">
    <property type="component" value="Unassembled WGS sequence"/>
</dbReference>
<accession>A0ABV0UUI0</accession>
<gene>
    <name evidence="2" type="ORF">ILYODFUR_018216</name>
</gene>